<dbReference type="Proteomes" id="UP000249739">
    <property type="component" value="Unassembled WGS sequence"/>
</dbReference>
<dbReference type="GO" id="GO:0051536">
    <property type="term" value="F:iron-sulfur cluster binding"/>
    <property type="evidence" value="ECO:0007669"/>
    <property type="project" value="UniProtKB-KW"/>
</dbReference>
<gene>
    <name evidence="5" type="ORF">DI586_00945</name>
</gene>
<proteinExistence type="predicted"/>
<keyword evidence="2" id="KW-0809">Transit peptide</keyword>
<dbReference type="GO" id="GO:0046872">
    <property type="term" value="F:metal ion binding"/>
    <property type="evidence" value="ECO:0007669"/>
    <property type="project" value="UniProtKB-KW"/>
</dbReference>
<dbReference type="Gene3D" id="3.40.50.150">
    <property type="entry name" value="Vaccinia Virus protein VP39"/>
    <property type="match status" value="1"/>
</dbReference>
<accession>A0A2W5FTX2</accession>
<evidence type="ECO:0000313" key="5">
    <source>
        <dbReference type="EMBL" id="PZP57277.1"/>
    </source>
</evidence>
<evidence type="ECO:0000256" key="3">
    <source>
        <dbReference type="ARBA" id="ARBA00023004"/>
    </source>
</evidence>
<dbReference type="InterPro" id="IPR052571">
    <property type="entry name" value="Mt_RNA_Methyltransferase"/>
</dbReference>
<dbReference type="InterPro" id="IPR015324">
    <property type="entry name" value="Ribosomal_Rsm22-like"/>
</dbReference>
<evidence type="ECO:0000313" key="6">
    <source>
        <dbReference type="Proteomes" id="UP000249739"/>
    </source>
</evidence>
<dbReference type="GO" id="GO:0008168">
    <property type="term" value="F:methyltransferase activity"/>
    <property type="evidence" value="ECO:0007669"/>
    <property type="project" value="InterPro"/>
</dbReference>
<evidence type="ECO:0008006" key="7">
    <source>
        <dbReference type="Google" id="ProtNLM"/>
    </source>
</evidence>
<dbReference type="AlphaFoldDB" id="A0A2W5FTX2"/>
<dbReference type="SUPFAM" id="SSF53335">
    <property type="entry name" value="S-adenosyl-L-methionine-dependent methyltransferases"/>
    <property type="match status" value="1"/>
</dbReference>
<keyword evidence="4" id="KW-0411">Iron-sulfur</keyword>
<dbReference type="PANTHER" id="PTHR13184">
    <property type="entry name" value="37S RIBOSOMAL PROTEIN S22"/>
    <property type="match status" value="1"/>
</dbReference>
<protein>
    <recommendedName>
        <fullName evidence="7">rRNA methyltransferase</fullName>
    </recommendedName>
</protein>
<evidence type="ECO:0000256" key="4">
    <source>
        <dbReference type="ARBA" id="ARBA00023014"/>
    </source>
</evidence>
<comment type="caution">
    <text evidence="5">The sequence shown here is derived from an EMBL/GenBank/DDBJ whole genome shotgun (WGS) entry which is preliminary data.</text>
</comment>
<dbReference type="CDD" id="cd02440">
    <property type="entry name" value="AdoMet_MTases"/>
    <property type="match status" value="1"/>
</dbReference>
<keyword evidence="1" id="KW-0479">Metal-binding</keyword>
<sequence>MQLPANLRARIDALLSSENKKFLSSAAQNVSLKYRRESSAPSLQISSMDEAKAYVATRLPATWCAVTKALQAYLEIDPEIKINSILDLGAGPGTAALAAQNIWPDCSATLFEPNPHLSEIGQKLFEGGDWQNARLQNISIEKRYDLVLSSYVLNEIDSDLEDILQNIWAAAESALVIIEPGTPLGYSTILRARDYFTSIGANIAAPCPHESTCPLRDTDKWCHFSVRVDRSRLHLQTKPDARLSYEDEKFSYLIVTRHKTPKPRLRALGQPHGQKVVTLETCQDRGQFEILQLSRRDSDYKLLRKIDWGDAAYPVQDKE</sequence>
<evidence type="ECO:0000256" key="1">
    <source>
        <dbReference type="ARBA" id="ARBA00022723"/>
    </source>
</evidence>
<reference evidence="5 6" key="1">
    <citation type="submission" date="2017-08" db="EMBL/GenBank/DDBJ databases">
        <title>Infants hospitalized years apart are colonized by the same room-sourced microbial strains.</title>
        <authorList>
            <person name="Brooks B."/>
            <person name="Olm M.R."/>
            <person name="Firek B.A."/>
            <person name="Baker R."/>
            <person name="Thomas B.C."/>
            <person name="Morowitz M.J."/>
            <person name="Banfield J.F."/>
        </authorList>
    </citation>
    <scope>NUCLEOTIDE SEQUENCE [LARGE SCALE GENOMIC DNA]</scope>
    <source>
        <strain evidence="5">S2_006_000_R2_64</strain>
    </source>
</reference>
<evidence type="ECO:0000256" key="2">
    <source>
        <dbReference type="ARBA" id="ARBA00022946"/>
    </source>
</evidence>
<organism evidence="5 6">
    <name type="scientific">Micavibrio aeruginosavorus</name>
    <dbReference type="NCBI Taxonomy" id="349221"/>
    <lineage>
        <taxon>Bacteria</taxon>
        <taxon>Pseudomonadati</taxon>
        <taxon>Bdellovibrionota</taxon>
        <taxon>Bdellovibrionia</taxon>
        <taxon>Bdellovibrionales</taxon>
        <taxon>Pseudobdellovibrionaceae</taxon>
        <taxon>Micavibrio</taxon>
    </lineage>
</organism>
<keyword evidence="3" id="KW-0408">Iron</keyword>
<dbReference type="EMBL" id="QFOT01000004">
    <property type="protein sequence ID" value="PZP57277.1"/>
    <property type="molecule type" value="Genomic_DNA"/>
</dbReference>
<dbReference type="GO" id="GO:0003735">
    <property type="term" value="F:structural constituent of ribosome"/>
    <property type="evidence" value="ECO:0007669"/>
    <property type="project" value="TreeGrafter"/>
</dbReference>
<dbReference type="InterPro" id="IPR029063">
    <property type="entry name" value="SAM-dependent_MTases_sf"/>
</dbReference>
<dbReference type="GO" id="GO:0015935">
    <property type="term" value="C:small ribosomal subunit"/>
    <property type="evidence" value="ECO:0007669"/>
    <property type="project" value="TreeGrafter"/>
</dbReference>
<dbReference type="GO" id="GO:0006412">
    <property type="term" value="P:translation"/>
    <property type="evidence" value="ECO:0007669"/>
    <property type="project" value="InterPro"/>
</dbReference>
<name>A0A2W5FTX2_9BACT</name>
<dbReference type="Pfam" id="PF09243">
    <property type="entry name" value="Rsm22"/>
    <property type="match status" value="1"/>
</dbReference>
<dbReference type="PANTHER" id="PTHR13184:SF5">
    <property type="entry name" value="METHYLTRANSFERASE-LIKE PROTEIN 17, MITOCHONDRIAL"/>
    <property type="match status" value="1"/>
</dbReference>